<dbReference type="SUPFAM" id="SSF53850">
    <property type="entry name" value="Periplasmic binding protein-like II"/>
    <property type="match status" value="1"/>
</dbReference>
<dbReference type="KEGG" id="sphe:GFH32_06730"/>
<dbReference type="UniPathway" id="UPA00079"/>
<evidence type="ECO:0000313" key="6">
    <source>
        <dbReference type="Proteomes" id="UP000326921"/>
    </source>
</evidence>
<accession>A0A5Q0QFP8</accession>
<dbReference type="InterPro" id="IPR030868">
    <property type="entry name" value="MqnA"/>
</dbReference>
<dbReference type="AlphaFoldDB" id="A0A5Q0QFP8"/>
<evidence type="ECO:0000256" key="2">
    <source>
        <dbReference type="ARBA" id="ARBA00022428"/>
    </source>
</evidence>
<dbReference type="RefSeq" id="WP_153510484.1">
    <property type="nucleotide sequence ID" value="NZ_CP045652.1"/>
</dbReference>
<dbReference type="CDD" id="cd13634">
    <property type="entry name" value="PBP2_Sco4506"/>
    <property type="match status" value="1"/>
</dbReference>
<name>A0A5Q0QFP8_9SPHI</name>
<evidence type="ECO:0000313" key="5">
    <source>
        <dbReference type="EMBL" id="QGA26030.1"/>
    </source>
</evidence>
<dbReference type="PANTHER" id="PTHR37690:SF1">
    <property type="entry name" value="CHORISMATE DEHYDRATASE"/>
    <property type="match status" value="1"/>
</dbReference>
<sequence>MKKIRVSAVSYTNTLPFLQGIKNSDVINDIDLSVDYPSECARKVMEDEADMGIIPVAALAKMPTYHIIGDYCIGTKNYVDSVFIFSSKPIEQIQSLLLDKQSKTSNGLARILLKRYWKRNDVEILTEGEADAYVLIGDRTFGKKEDVPYVYDLGHYWHELTGLPFAFAVWVSNKPLPDAFNQKFNQALAEGVSRPDDVIPGLPVFPNFDYHVYLNENLDFNLDTDKRKALKQYLEWYVEDGLGSI</sequence>
<dbReference type="PANTHER" id="PTHR37690">
    <property type="entry name" value="CHORISMATE DEHYDRATASE"/>
    <property type="match status" value="1"/>
</dbReference>
<organism evidence="5 6">
    <name type="scientific">Sphingobacterium zhuxiongii</name>
    <dbReference type="NCBI Taxonomy" id="2662364"/>
    <lineage>
        <taxon>Bacteria</taxon>
        <taxon>Pseudomonadati</taxon>
        <taxon>Bacteroidota</taxon>
        <taxon>Sphingobacteriia</taxon>
        <taxon>Sphingobacteriales</taxon>
        <taxon>Sphingobacteriaceae</taxon>
        <taxon>Sphingobacterium</taxon>
    </lineage>
</organism>
<dbReference type="Pfam" id="PF02621">
    <property type="entry name" value="VitK2_biosynth"/>
    <property type="match status" value="1"/>
</dbReference>
<keyword evidence="6" id="KW-1185">Reference proteome</keyword>
<comment type="catalytic activity">
    <reaction evidence="4">
        <text>chorismate = 3-[(1-carboxyvinyl)-oxy]benzoate + H2O</text>
        <dbReference type="Rhea" id="RHEA:40051"/>
        <dbReference type="ChEBI" id="CHEBI:15377"/>
        <dbReference type="ChEBI" id="CHEBI:29748"/>
        <dbReference type="ChEBI" id="CHEBI:76981"/>
        <dbReference type="EC" id="4.2.1.151"/>
    </reaction>
</comment>
<dbReference type="GO" id="GO:0009234">
    <property type="term" value="P:menaquinone biosynthetic process"/>
    <property type="evidence" value="ECO:0007669"/>
    <property type="project" value="UniProtKB-UniRule"/>
</dbReference>
<reference evidence="5 6" key="1">
    <citation type="submission" date="2019-10" db="EMBL/GenBank/DDBJ databases">
        <authorList>
            <person name="Dong K."/>
        </authorList>
    </citation>
    <scope>NUCLEOTIDE SEQUENCE [LARGE SCALE GENOMIC DNA]</scope>
    <source>
        <strain evidence="6">dk4302</strain>
    </source>
</reference>
<dbReference type="GO" id="GO:0016836">
    <property type="term" value="F:hydro-lyase activity"/>
    <property type="evidence" value="ECO:0007669"/>
    <property type="project" value="UniProtKB-UniRule"/>
</dbReference>
<protein>
    <recommendedName>
        <fullName evidence="4">Chorismate dehydratase</fullName>
        <ecNumber evidence="4">4.2.1.151</ecNumber>
    </recommendedName>
    <alternativeName>
        <fullName evidence="4">Menaquinone biosynthetic enzyme MqnA</fullName>
    </alternativeName>
</protein>
<dbReference type="Gene3D" id="3.40.190.10">
    <property type="entry name" value="Periplasmic binding protein-like II"/>
    <property type="match status" value="2"/>
</dbReference>
<keyword evidence="3 4" id="KW-0456">Lyase</keyword>
<evidence type="ECO:0000256" key="3">
    <source>
        <dbReference type="ARBA" id="ARBA00023239"/>
    </source>
</evidence>
<keyword evidence="2 4" id="KW-0474">Menaquinone biosynthesis</keyword>
<proteinExistence type="inferred from homology"/>
<comment type="function">
    <text evidence="4">Catalyzes the dehydration of chorismate into 3-[(1-carboxyvinyl)oxy]benzoate, a step in the biosynthesis of menaquinone (MK, vitamin K2).</text>
</comment>
<comment type="pathway">
    <text evidence="1 4">Quinol/quinone metabolism; menaquinone biosynthesis.</text>
</comment>
<dbReference type="EMBL" id="CP045652">
    <property type="protein sequence ID" value="QGA26030.1"/>
    <property type="molecule type" value="Genomic_DNA"/>
</dbReference>
<dbReference type="EC" id="4.2.1.151" evidence="4"/>
<gene>
    <name evidence="4" type="primary">mqnA</name>
    <name evidence="5" type="ORF">GFH32_06730</name>
</gene>
<evidence type="ECO:0000256" key="1">
    <source>
        <dbReference type="ARBA" id="ARBA00004863"/>
    </source>
</evidence>
<comment type="similarity">
    <text evidence="4">Belongs to the MqnA/MqnD family. MqnA subfamily.</text>
</comment>
<dbReference type="HAMAP" id="MF_00995">
    <property type="entry name" value="MqnA"/>
    <property type="match status" value="1"/>
</dbReference>
<dbReference type="Proteomes" id="UP000326921">
    <property type="component" value="Chromosome"/>
</dbReference>
<evidence type="ECO:0000256" key="4">
    <source>
        <dbReference type="HAMAP-Rule" id="MF_00995"/>
    </source>
</evidence>
<dbReference type="InterPro" id="IPR003773">
    <property type="entry name" value="Menaquinone_biosynth"/>
</dbReference>